<dbReference type="EMBL" id="HBUF01371025">
    <property type="protein sequence ID" value="CAG6726162.1"/>
    <property type="molecule type" value="Transcribed_RNA"/>
</dbReference>
<name>A0A8D8X8N8_9HEMI</name>
<dbReference type="EMBL" id="HBUF01371027">
    <property type="protein sequence ID" value="CAG6726166.1"/>
    <property type="molecule type" value="Transcribed_RNA"/>
</dbReference>
<dbReference type="EMBL" id="HBUF01527637">
    <property type="protein sequence ID" value="CAG6750700.1"/>
    <property type="molecule type" value="Transcribed_RNA"/>
</dbReference>
<accession>A0A8D8X8N8</accession>
<feature type="region of interest" description="Disordered" evidence="1">
    <location>
        <begin position="108"/>
        <end position="140"/>
    </location>
</feature>
<dbReference type="EMBL" id="HBUF01274178">
    <property type="protein sequence ID" value="CAG6685954.1"/>
    <property type="molecule type" value="Transcribed_RNA"/>
</dbReference>
<feature type="compositionally biased region" description="Polar residues" evidence="1">
    <location>
        <begin position="126"/>
        <end position="140"/>
    </location>
</feature>
<dbReference type="EMBL" id="HBUF01527636">
    <property type="protein sequence ID" value="CAG6750698.1"/>
    <property type="molecule type" value="Transcribed_RNA"/>
</dbReference>
<dbReference type="EMBL" id="HBUF01163138">
    <property type="protein sequence ID" value="CAG6650640.1"/>
    <property type="molecule type" value="Transcribed_RNA"/>
</dbReference>
<proteinExistence type="predicted"/>
<sequence length="140" mass="14939">MRVSSVETAARTIPRPVILPVTVKSTALLTTPKPGPVPSVANSMCPCRLTLCILGHTIRSASVRIVPSVSPGPGYYRGTLGRIQAKNHSSAKCVTKRLQTSPTCAPTYRRTRKSNPSCAKSVGKRSPSNLTSTSTRIRPV</sequence>
<reference evidence="2" key="1">
    <citation type="submission" date="2021-05" db="EMBL/GenBank/DDBJ databases">
        <authorList>
            <person name="Alioto T."/>
            <person name="Alioto T."/>
            <person name="Gomez Garrido J."/>
        </authorList>
    </citation>
    <scope>NUCLEOTIDE SEQUENCE</scope>
</reference>
<evidence type="ECO:0000256" key="1">
    <source>
        <dbReference type="SAM" id="MobiDB-lite"/>
    </source>
</evidence>
<dbReference type="EMBL" id="HBUF01163139">
    <property type="protein sequence ID" value="CAG6650642.1"/>
    <property type="molecule type" value="Transcribed_RNA"/>
</dbReference>
<dbReference type="EMBL" id="HBUF01274177">
    <property type="protein sequence ID" value="CAG6685952.1"/>
    <property type="molecule type" value="Transcribed_RNA"/>
</dbReference>
<dbReference type="EMBL" id="HBUF01371026">
    <property type="protein sequence ID" value="CAG6726164.1"/>
    <property type="molecule type" value="Transcribed_RNA"/>
</dbReference>
<dbReference type="EMBL" id="HBUF01163137">
    <property type="protein sequence ID" value="CAG6650638.1"/>
    <property type="molecule type" value="Transcribed_RNA"/>
</dbReference>
<evidence type="ECO:0000313" key="2">
    <source>
        <dbReference type="EMBL" id="CAG6685954.1"/>
    </source>
</evidence>
<dbReference type="EMBL" id="HBUF01527635">
    <property type="protein sequence ID" value="CAG6750696.1"/>
    <property type="molecule type" value="Transcribed_RNA"/>
</dbReference>
<organism evidence="2">
    <name type="scientific">Cacopsylla melanoneura</name>
    <dbReference type="NCBI Taxonomy" id="428564"/>
    <lineage>
        <taxon>Eukaryota</taxon>
        <taxon>Metazoa</taxon>
        <taxon>Ecdysozoa</taxon>
        <taxon>Arthropoda</taxon>
        <taxon>Hexapoda</taxon>
        <taxon>Insecta</taxon>
        <taxon>Pterygota</taxon>
        <taxon>Neoptera</taxon>
        <taxon>Paraneoptera</taxon>
        <taxon>Hemiptera</taxon>
        <taxon>Sternorrhyncha</taxon>
        <taxon>Psylloidea</taxon>
        <taxon>Psyllidae</taxon>
        <taxon>Psyllinae</taxon>
        <taxon>Cacopsylla</taxon>
    </lineage>
</organism>
<dbReference type="AlphaFoldDB" id="A0A8D8X8N8"/>
<protein>
    <submittedName>
        <fullName evidence="2">Uncharacterized protein</fullName>
    </submittedName>
</protein>